<keyword evidence="2" id="KW-1185">Reference proteome</keyword>
<sequence length="420" mass="47921">MQLPRARTLVPAHLPHLPPEIWDQILDAAAYVPYSLPPEILERSHLIGHPYNSECRAALWSALLTNGAIVRVCKQWWHLAIRYLYRAIYIRDTRDLLSLRSTLQSYNEGKGTFSGVDPLGWWTQRVDIIFDNDIEGDADQKSLAGIFDFLPNVAIFSGTFSGSYSKTYLPLTVHALRDCASSLRIIDWTASDDNAPDPRILRQFEVLVKDLPKLRILNLPGLRQWADGTITNSTLTSVHTLCLRDLIEGFRYREQEQGTPLSLRELVLHAHPRWQEASWRSFLHHYGPHLTSVQLRAIGDPELISVYLPMVKQTCPNLRRLTLFLLSFSDMPTHSLPHIEYLGLSIRRLQCRAMFETLFSALLVLKEELPTLHIVQLLDQQIVEDLLRYNLPVVSDAVEQGLIGDAFRLEDHDGNPLSGE</sequence>
<dbReference type="InParanoid" id="A0A0C3JE24"/>
<dbReference type="SUPFAM" id="SSF52047">
    <property type="entry name" value="RNI-like"/>
    <property type="match status" value="1"/>
</dbReference>
<gene>
    <name evidence="1" type="ORF">M404DRAFT_164826</name>
</gene>
<reference evidence="2" key="2">
    <citation type="submission" date="2015-01" db="EMBL/GenBank/DDBJ databases">
        <title>Evolutionary Origins and Diversification of the Mycorrhizal Mutualists.</title>
        <authorList>
            <consortium name="DOE Joint Genome Institute"/>
            <consortium name="Mycorrhizal Genomics Consortium"/>
            <person name="Kohler A."/>
            <person name="Kuo A."/>
            <person name="Nagy L.G."/>
            <person name="Floudas D."/>
            <person name="Copeland A."/>
            <person name="Barry K.W."/>
            <person name="Cichocki N."/>
            <person name="Veneault-Fourrey C."/>
            <person name="LaButti K."/>
            <person name="Lindquist E.A."/>
            <person name="Lipzen A."/>
            <person name="Lundell T."/>
            <person name="Morin E."/>
            <person name="Murat C."/>
            <person name="Riley R."/>
            <person name="Ohm R."/>
            <person name="Sun H."/>
            <person name="Tunlid A."/>
            <person name="Henrissat B."/>
            <person name="Grigoriev I.V."/>
            <person name="Hibbett D.S."/>
            <person name="Martin F."/>
        </authorList>
    </citation>
    <scope>NUCLEOTIDE SEQUENCE [LARGE SCALE GENOMIC DNA]</scope>
    <source>
        <strain evidence="2">Marx 270</strain>
    </source>
</reference>
<reference evidence="1 2" key="1">
    <citation type="submission" date="2014-04" db="EMBL/GenBank/DDBJ databases">
        <authorList>
            <consortium name="DOE Joint Genome Institute"/>
            <person name="Kuo A."/>
            <person name="Kohler A."/>
            <person name="Costa M.D."/>
            <person name="Nagy L.G."/>
            <person name="Floudas D."/>
            <person name="Copeland A."/>
            <person name="Barry K.W."/>
            <person name="Cichocki N."/>
            <person name="Veneault-Fourrey C."/>
            <person name="LaButti K."/>
            <person name="Lindquist E.A."/>
            <person name="Lipzen A."/>
            <person name="Lundell T."/>
            <person name="Morin E."/>
            <person name="Murat C."/>
            <person name="Sun H."/>
            <person name="Tunlid A."/>
            <person name="Henrissat B."/>
            <person name="Grigoriev I.V."/>
            <person name="Hibbett D.S."/>
            <person name="Martin F."/>
            <person name="Nordberg H.P."/>
            <person name="Cantor M.N."/>
            <person name="Hua S.X."/>
        </authorList>
    </citation>
    <scope>NUCLEOTIDE SEQUENCE [LARGE SCALE GENOMIC DNA]</scope>
    <source>
        <strain evidence="1 2">Marx 270</strain>
    </source>
</reference>
<dbReference type="OrthoDB" id="3256525at2759"/>
<evidence type="ECO:0000313" key="2">
    <source>
        <dbReference type="Proteomes" id="UP000054217"/>
    </source>
</evidence>
<dbReference type="HOGENOM" id="CLU_052689_0_0_1"/>
<proteinExistence type="predicted"/>
<evidence type="ECO:0000313" key="1">
    <source>
        <dbReference type="EMBL" id="KIN95866.1"/>
    </source>
</evidence>
<dbReference type="InterPro" id="IPR032675">
    <property type="entry name" value="LRR_dom_sf"/>
</dbReference>
<dbReference type="Proteomes" id="UP000054217">
    <property type="component" value="Unassembled WGS sequence"/>
</dbReference>
<dbReference type="Gene3D" id="3.80.10.10">
    <property type="entry name" value="Ribonuclease Inhibitor"/>
    <property type="match status" value="1"/>
</dbReference>
<dbReference type="EMBL" id="KN832059">
    <property type="protein sequence ID" value="KIN95866.1"/>
    <property type="molecule type" value="Genomic_DNA"/>
</dbReference>
<evidence type="ECO:0008006" key="3">
    <source>
        <dbReference type="Google" id="ProtNLM"/>
    </source>
</evidence>
<organism evidence="1 2">
    <name type="scientific">Pisolithus tinctorius Marx 270</name>
    <dbReference type="NCBI Taxonomy" id="870435"/>
    <lineage>
        <taxon>Eukaryota</taxon>
        <taxon>Fungi</taxon>
        <taxon>Dikarya</taxon>
        <taxon>Basidiomycota</taxon>
        <taxon>Agaricomycotina</taxon>
        <taxon>Agaricomycetes</taxon>
        <taxon>Agaricomycetidae</taxon>
        <taxon>Boletales</taxon>
        <taxon>Sclerodermatineae</taxon>
        <taxon>Pisolithaceae</taxon>
        <taxon>Pisolithus</taxon>
    </lineage>
</organism>
<accession>A0A0C3JE24</accession>
<dbReference type="AlphaFoldDB" id="A0A0C3JE24"/>
<protein>
    <recommendedName>
        <fullName evidence="3">F-box domain-containing protein</fullName>
    </recommendedName>
</protein>
<name>A0A0C3JE24_PISTI</name>